<dbReference type="GO" id="GO:0016757">
    <property type="term" value="F:glycosyltransferase activity"/>
    <property type="evidence" value="ECO:0007669"/>
    <property type="project" value="InterPro"/>
</dbReference>
<feature type="domain" description="Glycosyltransferase subfamily 4-like N-terminal" evidence="3">
    <location>
        <begin position="17"/>
        <end position="169"/>
    </location>
</feature>
<dbReference type="Pfam" id="PF13439">
    <property type="entry name" value="Glyco_transf_4"/>
    <property type="match status" value="1"/>
</dbReference>
<dbReference type="RefSeq" id="WP_184309917.1">
    <property type="nucleotide sequence ID" value="NZ_JACHEN010000008.1"/>
</dbReference>
<sequence length="371" mass="41960">MLISIDTRGAKLYAGTGIGTYTHELMKNILKLDGKNQYVFFWPGDGYDQFQHHPNIDVHLVGTKNKTFWTYDYIPHHVKRSSAQLFHIPQNGLGLPKEKFCRYVVTIHDLIPFILPETVGYSYRERFVEEMPSIVENADAIITVSEYSKKDIIQYFGISDKKVVVTPLAADEIYHPINHVEAKNFIKTSYGIDHEFILYLGGFSARKNVLGLIQAYSQSLGFLKNTYALVIVGAPKDCHEEIVTTIDRLGLKDRVIFTGFAPYSHLPYFYNAASLFVYPSLYEGFGLPPLEAMACGCPTITSNLTSIPEVVNDAAILINPYDVDELTHAIIRVLEDKKLSMELIVKGLAQASQFSWENTARNTLRVYESLQ</sequence>
<evidence type="ECO:0000259" key="3">
    <source>
        <dbReference type="Pfam" id="PF13439"/>
    </source>
</evidence>
<evidence type="ECO:0000256" key="1">
    <source>
        <dbReference type="ARBA" id="ARBA00022679"/>
    </source>
</evidence>
<dbReference type="EMBL" id="JACHEN010000008">
    <property type="protein sequence ID" value="MBB6215537.1"/>
    <property type="molecule type" value="Genomic_DNA"/>
</dbReference>
<keyword evidence="5" id="KW-1185">Reference proteome</keyword>
<evidence type="ECO:0000259" key="2">
    <source>
        <dbReference type="Pfam" id="PF00534"/>
    </source>
</evidence>
<evidence type="ECO:0000313" key="5">
    <source>
        <dbReference type="Proteomes" id="UP000579281"/>
    </source>
</evidence>
<dbReference type="Gene3D" id="3.40.50.2000">
    <property type="entry name" value="Glycogen Phosphorylase B"/>
    <property type="match status" value="2"/>
</dbReference>
<gene>
    <name evidence="4" type="ORF">HNQ80_001626</name>
</gene>
<accession>A0A841KQ27</accession>
<feature type="domain" description="Glycosyl transferase family 1" evidence="2">
    <location>
        <begin position="193"/>
        <end position="344"/>
    </location>
</feature>
<dbReference type="InterPro" id="IPR028098">
    <property type="entry name" value="Glyco_trans_4-like_N"/>
</dbReference>
<comment type="caution">
    <text evidence="4">The sequence shown here is derived from an EMBL/GenBank/DDBJ whole genome shotgun (WGS) entry which is preliminary data.</text>
</comment>
<reference evidence="4 5" key="1">
    <citation type="submission" date="2020-08" db="EMBL/GenBank/DDBJ databases">
        <title>Genomic Encyclopedia of Type Strains, Phase IV (KMG-IV): sequencing the most valuable type-strain genomes for metagenomic binning, comparative biology and taxonomic classification.</title>
        <authorList>
            <person name="Goeker M."/>
        </authorList>
    </citation>
    <scope>NUCLEOTIDE SEQUENCE [LARGE SCALE GENOMIC DNA]</scope>
    <source>
        <strain evidence="4 5">DSM 103526</strain>
    </source>
</reference>
<dbReference type="GO" id="GO:0009103">
    <property type="term" value="P:lipopolysaccharide biosynthetic process"/>
    <property type="evidence" value="ECO:0007669"/>
    <property type="project" value="TreeGrafter"/>
</dbReference>
<dbReference type="AlphaFoldDB" id="A0A841KQ27"/>
<dbReference type="SUPFAM" id="SSF53756">
    <property type="entry name" value="UDP-Glycosyltransferase/glycogen phosphorylase"/>
    <property type="match status" value="1"/>
</dbReference>
<organism evidence="4 5">
    <name type="scientific">Anaerosolibacter carboniphilus</name>
    <dbReference type="NCBI Taxonomy" id="1417629"/>
    <lineage>
        <taxon>Bacteria</taxon>
        <taxon>Bacillati</taxon>
        <taxon>Bacillota</taxon>
        <taxon>Clostridia</taxon>
        <taxon>Peptostreptococcales</taxon>
        <taxon>Thermotaleaceae</taxon>
        <taxon>Anaerosolibacter</taxon>
    </lineage>
</organism>
<dbReference type="InterPro" id="IPR001296">
    <property type="entry name" value="Glyco_trans_1"/>
</dbReference>
<dbReference type="Pfam" id="PF00534">
    <property type="entry name" value="Glycos_transf_1"/>
    <property type="match status" value="1"/>
</dbReference>
<name>A0A841KQ27_9FIRM</name>
<keyword evidence="1" id="KW-0808">Transferase</keyword>
<dbReference type="Proteomes" id="UP000579281">
    <property type="component" value="Unassembled WGS sequence"/>
</dbReference>
<evidence type="ECO:0000313" key="4">
    <source>
        <dbReference type="EMBL" id="MBB6215537.1"/>
    </source>
</evidence>
<dbReference type="PANTHER" id="PTHR46401">
    <property type="entry name" value="GLYCOSYLTRANSFERASE WBBK-RELATED"/>
    <property type="match status" value="1"/>
</dbReference>
<dbReference type="CDD" id="cd03809">
    <property type="entry name" value="GT4_MtfB-like"/>
    <property type="match status" value="1"/>
</dbReference>
<protein>
    <submittedName>
        <fullName evidence="4">Uncharacterized protein</fullName>
    </submittedName>
</protein>
<dbReference type="PANTHER" id="PTHR46401:SF2">
    <property type="entry name" value="GLYCOSYLTRANSFERASE WBBK-RELATED"/>
    <property type="match status" value="1"/>
</dbReference>
<dbReference type="FunFam" id="3.40.50.2000:FF:000119">
    <property type="entry name" value="Glycosyl transferase group 1"/>
    <property type="match status" value="1"/>
</dbReference>
<proteinExistence type="predicted"/>